<keyword evidence="2" id="KW-1185">Reference proteome</keyword>
<dbReference type="STRING" id="70996.SE18_19365"/>
<protein>
    <submittedName>
        <fullName evidence="1">Uncharacterized protein</fullName>
    </submittedName>
</protein>
<dbReference type="AlphaFoldDB" id="A0A0P6Y1Y7"/>
<name>A0A0P6Y1Y7_9CHLR</name>
<comment type="caution">
    <text evidence="1">The sequence shown here is derived from an EMBL/GenBank/DDBJ whole genome shotgun (WGS) entry which is preliminary data.</text>
</comment>
<proteinExistence type="predicted"/>
<gene>
    <name evidence="1" type="ORF">SE18_19365</name>
</gene>
<evidence type="ECO:0000313" key="1">
    <source>
        <dbReference type="EMBL" id="KPL83005.1"/>
    </source>
</evidence>
<accession>A0A0P6Y1Y7</accession>
<evidence type="ECO:0000313" key="2">
    <source>
        <dbReference type="Proteomes" id="UP000050277"/>
    </source>
</evidence>
<dbReference type="EMBL" id="LGKP01000030">
    <property type="protein sequence ID" value="KPL83005.1"/>
    <property type="molecule type" value="Genomic_DNA"/>
</dbReference>
<sequence>MRRRLWVLGVLLVVSGFIVVAGRDTARLFGLWWGPCYTIPELERFPETRFRLPDATVKESRTIEDVYSQRYPWYDSLDWVIESPQDSSTIIHAYTAYLAAQGWQMAVNNPPLQISWRKDRLRMELSMLSPDQVRPQLRPAEGSAATLYLVQFMESDTGSCSVVPPAPVE</sequence>
<dbReference type="RefSeq" id="WP_054536112.1">
    <property type="nucleotide sequence ID" value="NZ_LGKP01000030.1"/>
</dbReference>
<reference evidence="1 2" key="1">
    <citation type="submission" date="2015-07" db="EMBL/GenBank/DDBJ databases">
        <title>Whole genome sequence of Herpetosiphon geysericola DSM 7119.</title>
        <authorList>
            <person name="Hemp J."/>
            <person name="Ward L.M."/>
            <person name="Pace L.A."/>
            <person name="Fischer W.W."/>
        </authorList>
    </citation>
    <scope>NUCLEOTIDE SEQUENCE [LARGE SCALE GENOMIC DNA]</scope>
    <source>
        <strain evidence="1 2">DSM 7119</strain>
    </source>
</reference>
<dbReference type="Proteomes" id="UP000050277">
    <property type="component" value="Unassembled WGS sequence"/>
</dbReference>
<organism evidence="1 2">
    <name type="scientific">Herpetosiphon geysericola</name>
    <dbReference type="NCBI Taxonomy" id="70996"/>
    <lineage>
        <taxon>Bacteria</taxon>
        <taxon>Bacillati</taxon>
        <taxon>Chloroflexota</taxon>
        <taxon>Chloroflexia</taxon>
        <taxon>Herpetosiphonales</taxon>
        <taxon>Herpetosiphonaceae</taxon>
        <taxon>Herpetosiphon</taxon>
    </lineage>
</organism>